<dbReference type="RefSeq" id="WP_133359940.1">
    <property type="nucleotide sequence ID" value="NZ_SMUV01000066.1"/>
</dbReference>
<evidence type="ECO:0000256" key="1">
    <source>
        <dbReference type="SAM" id="Phobius"/>
    </source>
</evidence>
<reference evidence="3 4" key="1">
    <citation type="submission" date="2019-03" db="EMBL/GenBank/DDBJ databases">
        <title>Ruegeria lutea sp. nov., a novel strain, isolated from marine sediment, the Masan Bay, South Korea.</title>
        <authorList>
            <person name="Kim J."/>
            <person name="Kim D.-Y."/>
            <person name="Lee S.-S."/>
        </authorList>
    </citation>
    <scope>NUCLEOTIDE SEQUENCE [LARGE SCALE GENOMIC DNA]</scope>
    <source>
        <strain evidence="3 4">318-1</strain>
    </source>
</reference>
<evidence type="ECO:0000313" key="3">
    <source>
        <dbReference type="EMBL" id="TDK46756.1"/>
    </source>
</evidence>
<keyword evidence="4" id="KW-1185">Reference proteome</keyword>
<protein>
    <submittedName>
        <fullName evidence="3">DUF2062 domain-containing protein</fullName>
    </submittedName>
</protein>
<dbReference type="InterPro" id="IPR018639">
    <property type="entry name" value="DUF2062"/>
</dbReference>
<evidence type="ECO:0000313" key="4">
    <source>
        <dbReference type="Proteomes" id="UP000295301"/>
    </source>
</evidence>
<dbReference type="OrthoDB" id="7360463at2"/>
<feature type="transmembrane region" description="Helical" evidence="1">
    <location>
        <begin position="159"/>
        <end position="185"/>
    </location>
</feature>
<dbReference type="PANTHER" id="PTHR40547:SF1">
    <property type="entry name" value="SLL0298 PROTEIN"/>
    <property type="match status" value="1"/>
</dbReference>
<gene>
    <name evidence="3" type="ORF">E1832_11685</name>
</gene>
<dbReference type="Pfam" id="PF09835">
    <property type="entry name" value="DUF2062"/>
    <property type="match status" value="1"/>
</dbReference>
<dbReference type="EMBL" id="SMUV01000066">
    <property type="protein sequence ID" value="TDK46756.1"/>
    <property type="molecule type" value="Genomic_DNA"/>
</dbReference>
<sequence>MVFKRRDRRSLLKIVVEFFYPRGGWYRAFLYVKHRVRRLPDTPERIARGIFAGVFTTFTPFYGMHFVVAFLVARAVRGNILAALSATFFGNPLTYVPIGVISLKTGHFLLGTQFDENRHTGFLGKFARAGGDLKDNIFALFTGREADWNGLTVFYHDIFYPYMVGGLIPGLVAGIVAYYLSVPLIRAYQQRRRGRIKAKFDAIKKKARAEADVGEKAD</sequence>
<keyword evidence="1" id="KW-0812">Transmembrane</keyword>
<keyword evidence="1" id="KW-0472">Membrane</keyword>
<dbReference type="PANTHER" id="PTHR40547">
    <property type="entry name" value="SLL0298 PROTEIN"/>
    <property type="match status" value="1"/>
</dbReference>
<proteinExistence type="predicted"/>
<feature type="transmembrane region" description="Helical" evidence="1">
    <location>
        <begin position="80"/>
        <end position="103"/>
    </location>
</feature>
<comment type="caution">
    <text evidence="3">The sequence shown here is derived from an EMBL/GenBank/DDBJ whole genome shotgun (WGS) entry which is preliminary data.</text>
</comment>
<name>A0A4R5V5K3_9RHOB</name>
<organism evidence="3 4">
    <name type="scientific">Antarcticimicrobium luteum</name>
    <dbReference type="NCBI Taxonomy" id="2547397"/>
    <lineage>
        <taxon>Bacteria</taxon>
        <taxon>Pseudomonadati</taxon>
        <taxon>Pseudomonadota</taxon>
        <taxon>Alphaproteobacteria</taxon>
        <taxon>Rhodobacterales</taxon>
        <taxon>Paracoccaceae</taxon>
        <taxon>Antarcticimicrobium</taxon>
    </lineage>
</organism>
<keyword evidence="1" id="KW-1133">Transmembrane helix</keyword>
<feature type="domain" description="DUF2062" evidence="2">
    <location>
        <begin position="27"/>
        <end position="193"/>
    </location>
</feature>
<feature type="transmembrane region" description="Helical" evidence="1">
    <location>
        <begin position="50"/>
        <end position="73"/>
    </location>
</feature>
<dbReference type="AlphaFoldDB" id="A0A4R5V5K3"/>
<dbReference type="Proteomes" id="UP000295301">
    <property type="component" value="Unassembled WGS sequence"/>
</dbReference>
<evidence type="ECO:0000259" key="2">
    <source>
        <dbReference type="Pfam" id="PF09835"/>
    </source>
</evidence>
<accession>A0A4R5V5K3</accession>